<feature type="transmembrane region" description="Helical" evidence="2">
    <location>
        <begin position="114"/>
        <end position="132"/>
    </location>
</feature>
<reference evidence="4 5" key="1">
    <citation type="submission" date="2024-03" db="EMBL/GenBank/DDBJ databases">
        <title>The Acrasis kona genome and developmental transcriptomes reveal deep origins of eukaryotic multicellular pathways.</title>
        <authorList>
            <person name="Sheikh S."/>
            <person name="Fu C.-J."/>
            <person name="Brown M.W."/>
            <person name="Baldauf S.L."/>
        </authorList>
    </citation>
    <scope>NUCLEOTIDE SEQUENCE [LARGE SCALE GENOMIC DNA]</scope>
    <source>
        <strain evidence="4 5">ATCC MYA-3509</strain>
    </source>
</reference>
<feature type="transmembrane region" description="Helical" evidence="2">
    <location>
        <begin position="147"/>
        <end position="163"/>
    </location>
</feature>
<keyword evidence="5" id="KW-1185">Reference proteome</keyword>
<gene>
    <name evidence="4" type="ORF">AKO1_005730</name>
</gene>
<evidence type="ECO:0000256" key="1">
    <source>
        <dbReference type="SAM" id="MobiDB-lite"/>
    </source>
</evidence>
<proteinExistence type="predicted"/>
<feature type="transmembrane region" description="Helical" evidence="2">
    <location>
        <begin position="198"/>
        <end position="218"/>
    </location>
</feature>
<comment type="caution">
    <text evidence="4">The sequence shown here is derived from an EMBL/GenBank/DDBJ whole genome shotgun (WGS) entry which is preliminary data.</text>
</comment>
<evidence type="ECO:0000256" key="2">
    <source>
        <dbReference type="SAM" id="Phobius"/>
    </source>
</evidence>
<feature type="compositionally biased region" description="Polar residues" evidence="1">
    <location>
        <begin position="266"/>
        <end position="286"/>
    </location>
</feature>
<evidence type="ECO:0000313" key="5">
    <source>
        <dbReference type="Proteomes" id="UP001431209"/>
    </source>
</evidence>
<name>A0AAW2YIS4_9EUKA</name>
<keyword evidence="2" id="KW-0472">Membrane</keyword>
<keyword evidence="2" id="KW-1133">Transmembrane helix</keyword>
<dbReference type="AlphaFoldDB" id="A0AAW2YIS4"/>
<feature type="transmembrane region" description="Helical" evidence="2">
    <location>
        <begin position="169"/>
        <end position="186"/>
    </location>
</feature>
<dbReference type="Proteomes" id="UP001431209">
    <property type="component" value="Unassembled WGS sequence"/>
</dbReference>
<feature type="transmembrane region" description="Helical" evidence="2">
    <location>
        <begin position="314"/>
        <end position="332"/>
    </location>
</feature>
<dbReference type="Pfam" id="PF13239">
    <property type="entry name" value="2TM"/>
    <property type="match status" value="1"/>
</dbReference>
<organism evidence="4 5">
    <name type="scientific">Acrasis kona</name>
    <dbReference type="NCBI Taxonomy" id="1008807"/>
    <lineage>
        <taxon>Eukaryota</taxon>
        <taxon>Discoba</taxon>
        <taxon>Heterolobosea</taxon>
        <taxon>Tetramitia</taxon>
        <taxon>Eutetramitia</taxon>
        <taxon>Acrasidae</taxon>
        <taxon>Acrasis</taxon>
    </lineage>
</organism>
<evidence type="ECO:0000259" key="3">
    <source>
        <dbReference type="Pfam" id="PF13239"/>
    </source>
</evidence>
<keyword evidence="2" id="KW-0812">Transmembrane</keyword>
<dbReference type="EMBL" id="JAOPGA020000148">
    <property type="protein sequence ID" value="KAL0477185.1"/>
    <property type="molecule type" value="Genomic_DNA"/>
</dbReference>
<feature type="transmembrane region" description="Helical" evidence="2">
    <location>
        <begin position="90"/>
        <end position="108"/>
    </location>
</feature>
<protein>
    <submittedName>
        <fullName evidence="4">PAN1</fullName>
    </submittedName>
</protein>
<feature type="region of interest" description="Disordered" evidence="1">
    <location>
        <begin position="59"/>
        <end position="78"/>
    </location>
</feature>
<feature type="domain" description="2TM" evidence="3">
    <location>
        <begin position="142"/>
        <end position="195"/>
    </location>
</feature>
<evidence type="ECO:0000313" key="4">
    <source>
        <dbReference type="EMBL" id="KAL0477185.1"/>
    </source>
</evidence>
<dbReference type="InterPro" id="IPR025698">
    <property type="entry name" value="2TM_dom"/>
</dbReference>
<sequence>MDNPQPQYAYYQPYGYGAQQQHEQVLGQNEGQQPPQQQYMFYNQQAFYPQIPVQQINVVQQQPPQQPQQPQQEPTAEENQQRRCLKKLSAYKFCASISIVCFVLYFLFTPGAFPWFLVITCFSLGAMASKYIREQYSNSYPRFRKHVAWYVNINATFLLFNLWSGGLPWSVVPAGLWGIALGFHAVHSFNRQPLKTKLLKNLIVFAGVAVIALVLLTHDPCPPRFGPRSSKTAPNRPPMRWRRFRNVFKMRHHGGAHHNRRFGGNQPVTTRQPSEQEPQAPGQESNRPTRRFKRRVYCEDGFYYTYIYDTTVKVVVFCALCVWFTALVVYGLKIKSLIRANGQELIRENIPSVDV</sequence>
<accession>A0AAW2YIS4</accession>
<feature type="region of interest" description="Disordered" evidence="1">
    <location>
        <begin position="255"/>
        <end position="288"/>
    </location>
</feature>